<dbReference type="CDD" id="cd00077">
    <property type="entry name" value="HDc"/>
    <property type="match status" value="1"/>
</dbReference>
<keyword evidence="3" id="KW-1185">Reference proteome</keyword>
<evidence type="ECO:0000313" key="2">
    <source>
        <dbReference type="EMBL" id="KAL1405727.1"/>
    </source>
</evidence>
<dbReference type="EMBL" id="JBBXJM010000006">
    <property type="protein sequence ID" value="KAL1405727.1"/>
    <property type="molecule type" value="Genomic_DNA"/>
</dbReference>
<dbReference type="SUPFAM" id="SSF109604">
    <property type="entry name" value="HD-domain/PDEase-like"/>
    <property type="match status" value="1"/>
</dbReference>
<reference evidence="2 3" key="1">
    <citation type="submission" date="2023-08" db="EMBL/GenBank/DDBJ databases">
        <title>Annotated Genome Sequence of Vanrija albida AlHP1.</title>
        <authorList>
            <person name="Herzog R."/>
        </authorList>
    </citation>
    <scope>NUCLEOTIDE SEQUENCE [LARGE SCALE GENOMIC DNA]</scope>
    <source>
        <strain evidence="2 3">AlHP1</strain>
    </source>
</reference>
<accession>A0ABR3PUB2</accession>
<dbReference type="Gene3D" id="1.10.3210.10">
    <property type="entry name" value="Hypothetical protein af1432"/>
    <property type="match status" value="1"/>
</dbReference>
<proteinExistence type="predicted"/>
<dbReference type="InterPro" id="IPR003607">
    <property type="entry name" value="HD/PDEase_dom"/>
</dbReference>
<sequence length="246" mass="26083">MSTPAATPAAPFPALPVCGVAIPATGLITAAVAYARAHTSPSTVNHCLRSAAFALVFARKLPPYAGADAEAVVLACLLHDLGWAVGESRALLSADKRFEVDGANLARAFAREHSEYSEAQLQEVWDAIALHTTPSIALHKQPVVALTALGILADFTGPYHPAGAISVAEFQEVVGAFPRLAFRDELPRTLCGLCRDKPGTTFDNFVGEFGAALLEGEEGDAYREQREKNSARNLLLGGLDAVKQYE</sequence>
<comment type="caution">
    <text evidence="2">The sequence shown here is derived from an EMBL/GenBank/DDBJ whole genome shotgun (WGS) entry which is preliminary data.</text>
</comment>
<dbReference type="InterPro" id="IPR006674">
    <property type="entry name" value="HD_domain"/>
</dbReference>
<protein>
    <recommendedName>
        <fullName evidence="1">HD domain-containing protein</fullName>
    </recommendedName>
</protein>
<evidence type="ECO:0000259" key="1">
    <source>
        <dbReference type="Pfam" id="PF01966"/>
    </source>
</evidence>
<dbReference type="RefSeq" id="XP_069205671.1">
    <property type="nucleotide sequence ID" value="XM_069355830.1"/>
</dbReference>
<gene>
    <name evidence="2" type="ORF">Q8F55_007397</name>
</gene>
<dbReference type="PANTHER" id="PTHR35569:SF1">
    <property type="entry name" value="CYANAMIDE HYDRATASE DDI2-RELATED"/>
    <property type="match status" value="1"/>
</dbReference>
<dbReference type="Pfam" id="PF01966">
    <property type="entry name" value="HD"/>
    <property type="match status" value="1"/>
</dbReference>
<dbReference type="GeneID" id="95988440"/>
<dbReference type="Proteomes" id="UP001565368">
    <property type="component" value="Unassembled WGS sequence"/>
</dbReference>
<name>A0ABR3PUB2_9TREE</name>
<evidence type="ECO:0000313" key="3">
    <source>
        <dbReference type="Proteomes" id="UP001565368"/>
    </source>
</evidence>
<dbReference type="PANTHER" id="PTHR35569">
    <property type="entry name" value="CYANAMIDE HYDRATASE DDI2-RELATED"/>
    <property type="match status" value="1"/>
</dbReference>
<feature type="domain" description="HD" evidence="1">
    <location>
        <begin position="44"/>
        <end position="136"/>
    </location>
</feature>
<organism evidence="2 3">
    <name type="scientific">Vanrija albida</name>
    <dbReference type="NCBI Taxonomy" id="181172"/>
    <lineage>
        <taxon>Eukaryota</taxon>
        <taxon>Fungi</taxon>
        <taxon>Dikarya</taxon>
        <taxon>Basidiomycota</taxon>
        <taxon>Agaricomycotina</taxon>
        <taxon>Tremellomycetes</taxon>
        <taxon>Trichosporonales</taxon>
        <taxon>Trichosporonaceae</taxon>
        <taxon>Vanrija</taxon>
    </lineage>
</organism>